<dbReference type="EMBL" id="MNAD01000475">
    <property type="protein sequence ID" value="OJT12627.1"/>
    <property type="molecule type" value="Genomic_DNA"/>
</dbReference>
<dbReference type="Proteomes" id="UP000184267">
    <property type="component" value="Unassembled WGS sequence"/>
</dbReference>
<dbReference type="Gene3D" id="3.80.10.10">
    <property type="entry name" value="Ribonuclease Inhibitor"/>
    <property type="match status" value="1"/>
</dbReference>
<evidence type="ECO:0000313" key="1">
    <source>
        <dbReference type="EMBL" id="OJT12627.1"/>
    </source>
</evidence>
<sequence>MDTAQARVAPVLVDDLIPIILESDDHWWPRDFQRLALISPAWVSPVRRRLYANPSLRSYRACHLLARTFKENPELLSYVRRLDLHPTTSDEAALDERDTQSLRCILGLKGLRSVTLGGDLAVAAHRFLNVMVDTRAVTELHIDGCLLTQGRSGSLAPVVPSLEWDDSIAFRFPNLRSLTLRNVLLTIIPSMMDRPAGLTHLTLDNVDIDVGFLPDICQGSWETLRELRVIRGNVVEMEDDVRSMLELCENLEMLHCEGHDLLYQPSVFDDDEPLSPLGLRKLCLSSFDVNPGTLQAIAQACPKLEDLAILGRILRVSPDEWTSFVSSGELSSLQRLISPSGTNRPPFKWWSSAEREELKRTCDARGILLASLTHKKDPLADW</sequence>
<name>A0A1M2VYF1_TRAPU</name>
<dbReference type="OrthoDB" id="3251638at2759"/>
<gene>
    <name evidence="1" type="ORF">TRAPUB_10868</name>
</gene>
<protein>
    <recommendedName>
        <fullName evidence="3">F-box domain-containing protein</fullName>
    </recommendedName>
</protein>
<accession>A0A1M2VYF1</accession>
<comment type="caution">
    <text evidence="1">The sequence shown here is derived from an EMBL/GenBank/DDBJ whole genome shotgun (WGS) entry which is preliminary data.</text>
</comment>
<dbReference type="InterPro" id="IPR032675">
    <property type="entry name" value="LRR_dom_sf"/>
</dbReference>
<dbReference type="STRING" id="154538.A0A1M2VYF1"/>
<dbReference type="SUPFAM" id="SSF52047">
    <property type="entry name" value="RNI-like"/>
    <property type="match status" value="1"/>
</dbReference>
<dbReference type="OMA" id="ESDDHWW"/>
<keyword evidence="2" id="KW-1185">Reference proteome</keyword>
<proteinExistence type="predicted"/>
<reference evidence="1 2" key="1">
    <citation type="submission" date="2016-10" db="EMBL/GenBank/DDBJ databases">
        <title>Genome sequence of the basidiomycete white-rot fungus Trametes pubescens.</title>
        <authorList>
            <person name="Makela M.R."/>
            <person name="Granchi Z."/>
            <person name="Peng M."/>
            <person name="De Vries R.P."/>
            <person name="Grigoriev I."/>
            <person name="Riley R."/>
            <person name="Hilden K."/>
        </authorList>
    </citation>
    <scope>NUCLEOTIDE SEQUENCE [LARGE SCALE GENOMIC DNA]</scope>
    <source>
        <strain evidence="1 2">FBCC735</strain>
    </source>
</reference>
<dbReference type="AlphaFoldDB" id="A0A1M2VYF1"/>
<evidence type="ECO:0000313" key="2">
    <source>
        <dbReference type="Proteomes" id="UP000184267"/>
    </source>
</evidence>
<organism evidence="1 2">
    <name type="scientific">Trametes pubescens</name>
    <name type="common">White-rot fungus</name>
    <dbReference type="NCBI Taxonomy" id="154538"/>
    <lineage>
        <taxon>Eukaryota</taxon>
        <taxon>Fungi</taxon>
        <taxon>Dikarya</taxon>
        <taxon>Basidiomycota</taxon>
        <taxon>Agaricomycotina</taxon>
        <taxon>Agaricomycetes</taxon>
        <taxon>Polyporales</taxon>
        <taxon>Polyporaceae</taxon>
        <taxon>Trametes</taxon>
    </lineage>
</organism>
<evidence type="ECO:0008006" key="3">
    <source>
        <dbReference type="Google" id="ProtNLM"/>
    </source>
</evidence>